<protein>
    <submittedName>
        <fullName evidence="1">Glycosyltransferase</fullName>
    </submittedName>
</protein>
<keyword evidence="2" id="KW-1185">Reference proteome</keyword>
<dbReference type="Pfam" id="PF09837">
    <property type="entry name" value="DUF2064"/>
    <property type="match status" value="1"/>
</dbReference>
<dbReference type="InterPro" id="IPR029044">
    <property type="entry name" value="Nucleotide-diphossugar_trans"/>
</dbReference>
<dbReference type="EMBL" id="JANHAX010000003">
    <property type="protein sequence ID" value="MDQ2090712.1"/>
    <property type="molecule type" value="Genomic_DNA"/>
</dbReference>
<organism evidence="1 2">
    <name type="scientific">Marimonas arenosa</name>
    <dbReference type="NCBI Taxonomy" id="1795305"/>
    <lineage>
        <taxon>Bacteria</taxon>
        <taxon>Pseudomonadati</taxon>
        <taxon>Pseudomonadota</taxon>
        <taxon>Alphaproteobacteria</taxon>
        <taxon>Rhodobacterales</taxon>
        <taxon>Paracoccaceae</taxon>
        <taxon>Marimonas</taxon>
    </lineage>
</organism>
<evidence type="ECO:0000313" key="1">
    <source>
        <dbReference type="EMBL" id="MDQ2090712.1"/>
    </source>
</evidence>
<dbReference type="RefSeq" id="WP_306735980.1">
    <property type="nucleotide sequence ID" value="NZ_JANHAX010000003.1"/>
</dbReference>
<dbReference type="AlphaFoldDB" id="A0AAE4B526"/>
<dbReference type="SUPFAM" id="SSF53448">
    <property type="entry name" value="Nucleotide-diphospho-sugar transferases"/>
    <property type="match status" value="1"/>
</dbReference>
<sequence length="181" mass="19666">MVKAPVAGRVKTRLAHDIGTIPATWWFRHQVARLVREVTDPRWDTILAVSPDTDLRAPFWPALLPRVPQGAGDLGQRMARLLRLPHPGPVCLIGGDLPGLKAAHIARAVRLCRGHDAVFGPASDGGFWLVGLRHPSLARAGLFNSVRWSTPHALADSLASLDRRRVALADTLADVDRAADL</sequence>
<proteinExistence type="predicted"/>
<reference evidence="1" key="1">
    <citation type="submission" date="2022-07" db="EMBL/GenBank/DDBJ databases">
        <authorList>
            <person name="Otstavnykh N."/>
            <person name="Isaeva M."/>
            <person name="Bystritskaya E."/>
        </authorList>
    </citation>
    <scope>NUCLEOTIDE SEQUENCE</scope>
    <source>
        <strain evidence="1">KCTC 52189</strain>
    </source>
</reference>
<dbReference type="PANTHER" id="PTHR36529">
    <property type="entry name" value="SLL1095 PROTEIN"/>
    <property type="match status" value="1"/>
</dbReference>
<dbReference type="InterPro" id="IPR018641">
    <property type="entry name" value="Trfase_1_rSAM/seldom-assoc"/>
</dbReference>
<dbReference type="PANTHER" id="PTHR36529:SF1">
    <property type="entry name" value="GLYCOSYLTRANSFERASE"/>
    <property type="match status" value="1"/>
</dbReference>
<gene>
    <name evidence="1" type="ORF">NO357_12450</name>
</gene>
<dbReference type="Proteomes" id="UP001226762">
    <property type="component" value="Unassembled WGS sequence"/>
</dbReference>
<dbReference type="Gene3D" id="3.90.550.10">
    <property type="entry name" value="Spore Coat Polysaccharide Biosynthesis Protein SpsA, Chain A"/>
    <property type="match status" value="1"/>
</dbReference>
<name>A0AAE4B526_9RHOB</name>
<accession>A0AAE4B526</accession>
<evidence type="ECO:0000313" key="2">
    <source>
        <dbReference type="Proteomes" id="UP001226762"/>
    </source>
</evidence>
<comment type="caution">
    <text evidence="1">The sequence shown here is derived from an EMBL/GenBank/DDBJ whole genome shotgun (WGS) entry which is preliminary data.</text>
</comment>
<reference evidence="1" key="2">
    <citation type="submission" date="2023-02" db="EMBL/GenBank/DDBJ databases">
        <title>'Rhodoalgimonas zhirmunskyi' gen. nov., isolated from a red alga.</title>
        <authorList>
            <person name="Nedashkovskaya O.I."/>
            <person name="Otstavnykh N.Y."/>
            <person name="Bystritskaya E.P."/>
            <person name="Balabanova L.A."/>
            <person name="Isaeva M.P."/>
        </authorList>
    </citation>
    <scope>NUCLEOTIDE SEQUENCE</scope>
    <source>
        <strain evidence="1">KCTC 52189</strain>
    </source>
</reference>